<dbReference type="HOGENOM" id="CLU_054614_2_0_1"/>
<organism evidence="1 2">
    <name type="scientific">Glarea lozoyensis (strain ATCC 20868 / MF5171)</name>
    <dbReference type="NCBI Taxonomy" id="1116229"/>
    <lineage>
        <taxon>Eukaryota</taxon>
        <taxon>Fungi</taxon>
        <taxon>Dikarya</taxon>
        <taxon>Ascomycota</taxon>
        <taxon>Pezizomycotina</taxon>
        <taxon>Leotiomycetes</taxon>
        <taxon>Helotiales</taxon>
        <taxon>Helotiaceae</taxon>
        <taxon>Glarea</taxon>
    </lineage>
</organism>
<dbReference type="GeneID" id="19469935"/>
<accession>S3DDL1</accession>
<gene>
    <name evidence="1" type="ORF">GLAREA_10890</name>
</gene>
<evidence type="ECO:0000313" key="1">
    <source>
        <dbReference type="EMBL" id="EPE35194.1"/>
    </source>
</evidence>
<reference evidence="1 2" key="1">
    <citation type="journal article" date="2013" name="BMC Genomics">
        <title>Genomics-driven discovery of the pneumocandin biosynthetic gene cluster in the fungus Glarea lozoyensis.</title>
        <authorList>
            <person name="Chen L."/>
            <person name="Yue Q."/>
            <person name="Zhang X."/>
            <person name="Xiang M."/>
            <person name="Wang C."/>
            <person name="Li S."/>
            <person name="Che Y."/>
            <person name="Ortiz-Lopez F.J."/>
            <person name="Bills G.F."/>
            <person name="Liu X."/>
            <person name="An Z."/>
        </authorList>
    </citation>
    <scope>NUCLEOTIDE SEQUENCE [LARGE SCALE GENOMIC DNA]</scope>
    <source>
        <strain evidence="2">ATCC 20868 / MF5171</strain>
    </source>
</reference>
<dbReference type="OrthoDB" id="5343383at2759"/>
<evidence type="ECO:0000313" key="2">
    <source>
        <dbReference type="Proteomes" id="UP000016922"/>
    </source>
</evidence>
<dbReference type="EMBL" id="KE145355">
    <property type="protein sequence ID" value="EPE35194.1"/>
    <property type="molecule type" value="Genomic_DNA"/>
</dbReference>
<dbReference type="OMA" id="PENEVEW"/>
<keyword evidence="2" id="KW-1185">Reference proteome</keyword>
<dbReference type="AlphaFoldDB" id="S3DDL1"/>
<dbReference type="Proteomes" id="UP000016922">
    <property type="component" value="Unassembled WGS sequence"/>
</dbReference>
<sequence>MPELSDVVYSRTETVQAFRDYYRFLVGLYLDESYVVEPPKGGWPSITPNVVRELIGKDEEVAGLLRELPYIRGKCLEDFPGTQATPICVWADWDDLLRIGGDGLNIMTEGTIFEDVPSHVIGLTINTDDHKKFLLDTKLGIVYWPEYVELQYEHRSHGTFNLMSWVENPIEQITDDPEDYAPENEVEWRSESPAWTIVDFFELLKSQYRELNFIPINSDEVLTVKARFKPALDGMIPMIRRIYHEHGWPQGTDYRKQECLKAIKTAMDEHYPTFSSF</sequence>
<dbReference type="KEGG" id="glz:GLAREA_10890"/>
<name>S3DDL1_GLAL2</name>
<dbReference type="RefSeq" id="XP_008078181.1">
    <property type="nucleotide sequence ID" value="XM_008079990.1"/>
</dbReference>
<dbReference type="eggNOG" id="ENOG502SMEB">
    <property type="taxonomic scope" value="Eukaryota"/>
</dbReference>
<proteinExistence type="predicted"/>
<protein>
    <submittedName>
        <fullName evidence="1">Uncharacterized protein</fullName>
    </submittedName>
</protein>